<name>A0ABQ3MSX5_9PSEU</name>
<protein>
    <submittedName>
        <fullName evidence="2">Uncharacterized protein</fullName>
    </submittedName>
</protein>
<evidence type="ECO:0000313" key="3">
    <source>
        <dbReference type="Proteomes" id="UP000605568"/>
    </source>
</evidence>
<sequence>MCKWIELGPRNRLLGAVTEWWPVARQEQLLRAAGMRSLLPLGDADGDEPINYECDECGGAGADCLFGIAEGLRPSWFAVPTLQRRPLPTDNSHRHRPIPRAGP</sequence>
<accession>A0ABQ3MSX5</accession>
<evidence type="ECO:0000256" key="1">
    <source>
        <dbReference type="SAM" id="MobiDB-lite"/>
    </source>
</evidence>
<evidence type="ECO:0000313" key="2">
    <source>
        <dbReference type="EMBL" id="GHH57942.1"/>
    </source>
</evidence>
<keyword evidence="3" id="KW-1185">Reference proteome</keyword>
<gene>
    <name evidence="2" type="ORF">GCM10017774_78540</name>
</gene>
<proteinExistence type="predicted"/>
<dbReference type="EMBL" id="BNAR01000018">
    <property type="protein sequence ID" value="GHH57942.1"/>
    <property type="molecule type" value="Genomic_DNA"/>
</dbReference>
<dbReference type="Proteomes" id="UP000605568">
    <property type="component" value="Unassembled WGS sequence"/>
</dbReference>
<organism evidence="2 3">
    <name type="scientific">Lentzea cavernae</name>
    <dbReference type="NCBI Taxonomy" id="2020703"/>
    <lineage>
        <taxon>Bacteria</taxon>
        <taxon>Bacillati</taxon>
        <taxon>Actinomycetota</taxon>
        <taxon>Actinomycetes</taxon>
        <taxon>Pseudonocardiales</taxon>
        <taxon>Pseudonocardiaceae</taxon>
        <taxon>Lentzea</taxon>
    </lineage>
</organism>
<reference evidence="3" key="1">
    <citation type="journal article" date="2019" name="Int. J. Syst. Evol. Microbiol.">
        <title>The Global Catalogue of Microorganisms (GCM) 10K type strain sequencing project: providing services to taxonomists for standard genome sequencing and annotation.</title>
        <authorList>
            <consortium name="The Broad Institute Genomics Platform"/>
            <consortium name="The Broad Institute Genome Sequencing Center for Infectious Disease"/>
            <person name="Wu L."/>
            <person name="Ma J."/>
        </authorList>
    </citation>
    <scope>NUCLEOTIDE SEQUENCE [LARGE SCALE GENOMIC DNA]</scope>
    <source>
        <strain evidence="3">CGMCC 4.7367</strain>
    </source>
</reference>
<comment type="caution">
    <text evidence="2">The sequence shown here is derived from an EMBL/GenBank/DDBJ whole genome shotgun (WGS) entry which is preliminary data.</text>
</comment>
<feature type="compositionally biased region" description="Basic residues" evidence="1">
    <location>
        <begin position="93"/>
        <end position="103"/>
    </location>
</feature>
<feature type="region of interest" description="Disordered" evidence="1">
    <location>
        <begin position="83"/>
        <end position="103"/>
    </location>
</feature>